<dbReference type="EMBL" id="HG002370">
    <property type="protein sequence ID" value="CDF41413.1"/>
    <property type="molecule type" value="Genomic_DNA"/>
</dbReference>
<dbReference type="KEGG" id="ccp:CHC_T00007999001"/>
<evidence type="ECO:0000313" key="2">
    <source>
        <dbReference type="EMBL" id="CDF41413.1"/>
    </source>
</evidence>
<dbReference type="AlphaFoldDB" id="R7QUS4"/>
<keyword evidence="3" id="KW-1185">Reference proteome</keyword>
<proteinExistence type="predicted"/>
<organism evidence="2 3">
    <name type="scientific">Chondrus crispus</name>
    <name type="common">Carrageen Irish moss</name>
    <name type="synonym">Polymorpha crispa</name>
    <dbReference type="NCBI Taxonomy" id="2769"/>
    <lineage>
        <taxon>Eukaryota</taxon>
        <taxon>Rhodophyta</taxon>
        <taxon>Florideophyceae</taxon>
        <taxon>Rhodymeniophycidae</taxon>
        <taxon>Gigartinales</taxon>
        <taxon>Gigartinaceae</taxon>
        <taxon>Chondrus</taxon>
    </lineage>
</organism>
<protein>
    <submittedName>
        <fullName evidence="2">Uncharacterized protein</fullName>
    </submittedName>
</protein>
<gene>
    <name evidence="2" type="ORF">CHC_T00007999001</name>
</gene>
<accession>R7QUS4</accession>
<reference evidence="3" key="1">
    <citation type="journal article" date="2013" name="Proc. Natl. Acad. Sci. U.S.A.">
        <title>Genome structure and metabolic features in the red seaweed Chondrus crispus shed light on evolution of the Archaeplastida.</title>
        <authorList>
            <person name="Collen J."/>
            <person name="Porcel B."/>
            <person name="Carre W."/>
            <person name="Ball S.G."/>
            <person name="Chaparro C."/>
            <person name="Tonon T."/>
            <person name="Barbeyron T."/>
            <person name="Michel G."/>
            <person name="Noel B."/>
            <person name="Valentin K."/>
            <person name="Elias M."/>
            <person name="Artiguenave F."/>
            <person name="Arun A."/>
            <person name="Aury J.M."/>
            <person name="Barbosa-Neto J.F."/>
            <person name="Bothwell J.H."/>
            <person name="Bouget F.Y."/>
            <person name="Brillet L."/>
            <person name="Cabello-Hurtado F."/>
            <person name="Capella-Gutierrez S."/>
            <person name="Charrier B."/>
            <person name="Cladiere L."/>
            <person name="Cock J.M."/>
            <person name="Coelho S.M."/>
            <person name="Colleoni C."/>
            <person name="Czjzek M."/>
            <person name="Da Silva C."/>
            <person name="Delage L."/>
            <person name="Denoeud F."/>
            <person name="Deschamps P."/>
            <person name="Dittami S.M."/>
            <person name="Gabaldon T."/>
            <person name="Gachon C.M."/>
            <person name="Groisillier A."/>
            <person name="Herve C."/>
            <person name="Jabbari K."/>
            <person name="Katinka M."/>
            <person name="Kloareg B."/>
            <person name="Kowalczyk N."/>
            <person name="Labadie K."/>
            <person name="Leblanc C."/>
            <person name="Lopez P.J."/>
            <person name="McLachlan D.H."/>
            <person name="Meslet-Cladiere L."/>
            <person name="Moustafa A."/>
            <person name="Nehr Z."/>
            <person name="Nyvall Collen P."/>
            <person name="Panaud O."/>
            <person name="Partensky F."/>
            <person name="Poulain J."/>
            <person name="Rensing S.A."/>
            <person name="Rousvoal S."/>
            <person name="Samson G."/>
            <person name="Symeonidi A."/>
            <person name="Weissenbach J."/>
            <person name="Zambounis A."/>
            <person name="Wincker P."/>
            <person name="Boyen C."/>
        </authorList>
    </citation>
    <scope>NUCLEOTIDE SEQUENCE [LARGE SCALE GENOMIC DNA]</scope>
    <source>
        <strain evidence="3">cv. Stackhouse</strain>
    </source>
</reference>
<dbReference type="Gramene" id="CDF41413">
    <property type="protein sequence ID" value="CDF41413"/>
    <property type="gene ID" value="CHC_T00007999001"/>
</dbReference>
<dbReference type="GeneID" id="17319416"/>
<feature type="compositionally biased region" description="Basic and acidic residues" evidence="1">
    <location>
        <begin position="59"/>
        <end position="72"/>
    </location>
</feature>
<feature type="region of interest" description="Disordered" evidence="1">
    <location>
        <begin position="51"/>
        <end position="72"/>
    </location>
</feature>
<evidence type="ECO:0000313" key="3">
    <source>
        <dbReference type="Proteomes" id="UP000012073"/>
    </source>
</evidence>
<sequence>MEGDQSEPEQPLRVGVTSFSHPLDLHRDQPYVTVRPNGKKRITELMSRCPTRPGLRATDAQKRDFQRGKYAG</sequence>
<feature type="region of interest" description="Disordered" evidence="1">
    <location>
        <begin position="1"/>
        <end position="23"/>
    </location>
</feature>
<name>R7QUS4_CHOCR</name>
<evidence type="ECO:0000256" key="1">
    <source>
        <dbReference type="SAM" id="MobiDB-lite"/>
    </source>
</evidence>
<dbReference type="Proteomes" id="UP000012073">
    <property type="component" value="Unassembled WGS sequence"/>
</dbReference>
<dbReference type="RefSeq" id="XP_005711707.1">
    <property type="nucleotide sequence ID" value="XM_005711650.1"/>
</dbReference>